<evidence type="ECO:0000313" key="3">
    <source>
        <dbReference type="EMBL" id="CAF1660174.1"/>
    </source>
</evidence>
<dbReference type="EMBL" id="CAJNOW010017766">
    <property type="protein sequence ID" value="CAF1660174.1"/>
    <property type="molecule type" value="Genomic_DNA"/>
</dbReference>
<evidence type="ECO:0000313" key="2">
    <source>
        <dbReference type="EMBL" id="CAF1513359.1"/>
    </source>
</evidence>
<dbReference type="Proteomes" id="UP000663855">
    <property type="component" value="Unassembled WGS sequence"/>
</dbReference>
<feature type="compositionally biased region" description="Polar residues" evidence="1">
    <location>
        <begin position="7"/>
        <end position="20"/>
    </location>
</feature>
<dbReference type="Proteomes" id="UP000663834">
    <property type="component" value="Unassembled WGS sequence"/>
</dbReference>
<proteinExistence type="predicted"/>
<dbReference type="AlphaFoldDB" id="A0A816FDK9"/>
<comment type="caution">
    <text evidence="3">The sequence shown here is derived from an EMBL/GenBank/DDBJ whole genome shotgun (WGS) entry which is preliminary data.</text>
</comment>
<dbReference type="EMBL" id="CAJNOV010013180">
    <property type="protein sequence ID" value="CAF1513359.1"/>
    <property type="molecule type" value="Genomic_DNA"/>
</dbReference>
<sequence>MSRRRSTSSIHDQVNQNSNYKPCYNPQKVQNNSATSEVYLQAYLALIDDEHYQDDILRNCPVPNHCLIPPPHRNNLKPVNSPLRRPHSTNEDELSELDDFIQDPTTKSVHNNHKKEQIAIISLYKTIRIDHKLPTITTYPQVDTDSLTTNILTNEAKTFAQTRYPYPPFIIRISTPLIQEQNAADELCKFLKDNKQIALKSCGFRKSTSKCLSNECDLLLFVKTSCSFSVLYDENNWPRHFLA</sequence>
<evidence type="ECO:0000256" key="1">
    <source>
        <dbReference type="SAM" id="MobiDB-lite"/>
    </source>
</evidence>
<protein>
    <submittedName>
        <fullName evidence="3">Uncharacterized protein</fullName>
    </submittedName>
</protein>
<name>A0A816FDK9_9BILA</name>
<evidence type="ECO:0000313" key="4">
    <source>
        <dbReference type="Proteomes" id="UP000663834"/>
    </source>
</evidence>
<accession>A0A816FDK9</accession>
<gene>
    <name evidence="2" type="ORF">CJN711_LOCUS27960</name>
    <name evidence="3" type="ORF">KQP761_LOCUS31855</name>
</gene>
<dbReference type="OrthoDB" id="10022108at2759"/>
<reference evidence="3" key="1">
    <citation type="submission" date="2021-02" db="EMBL/GenBank/DDBJ databases">
        <authorList>
            <person name="Nowell W R."/>
        </authorList>
    </citation>
    <scope>NUCLEOTIDE SEQUENCE</scope>
</reference>
<organism evidence="3 4">
    <name type="scientific">Rotaria magnacalcarata</name>
    <dbReference type="NCBI Taxonomy" id="392030"/>
    <lineage>
        <taxon>Eukaryota</taxon>
        <taxon>Metazoa</taxon>
        <taxon>Spiralia</taxon>
        <taxon>Gnathifera</taxon>
        <taxon>Rotifera</taxon>
        <taxon>Eurotatoria</taxon>
        <taxon>Bdelloidea</taxon>
        <taxon>Philodinida</taxon>
        <taxon>Philodinidae</taxon>
        <taxon>Rotaria</taxon>
    </lineage>
</organism>
<feature type="region of interest" description="Disordered" evidence="1">
    <location>
        <begin position="1"/>
        <end position="28"/>
    </location>
</feature>
<feature type="region of interest" description="Disordered" evidence="1">
    <location>
        <begin position="72"/>
        <end position="92"/>
    </location>
</feature>